<sequence length="736" mass="81341">MHHSAVSRSKSATPTPRTRSCSPMLTIVNDLRTLPSSVRRHNSFHKSPDDTIRTRRQMPSVTMNRSHSATTTRTATPEQAENVYPHFDSSPQEGWRMERQSPITVDLEHTSVLDDVKDECPISSSPCEQHLSAASAQQDVPNNRITEASGDDGGILPLSRLDADVRTAELRVRYPNKGLPQACLFVASLSSSRTDEQLHESVTNHFERWGKLMNVKVLKDWLARPYAFVQFESVEDSKHALVEAHNTVIDGRHIRVEQARVNRTLFIAKFNKSVAEYVQDANDVKAVTSQLRQILERYGPVEDLTILQNYQTGRSKGCGFVKFCFREDAIRAYLGLRTNLKWVAEWSDNYCVLPPSQFSGYSFSHDQLCSPSGSDIRPQHSLHHHLHRAANLDRGNVDIDRLSIFVGQLNQAVITRELLEEKFGQYGPIQSLQLINRYPTGPNSRPAFAFIKFLDEATPEHAIQEENGKLWLDRTIRVQFRETGEFRVQRPPAVPYSPSVIPYAALSSSLRGPGGFAGPVGFASTATFARTPPSTGVTRSATFLSPRRHAFPAALQLGGNRGRIGFVTENSPGHLAGADQASRFIPPDTLMYANPVPFLSNPYAVYPSPPVYDASTHLPQPPPLGTLTPPGDATLPMASAGLYLGPHHIVQVGTPYVSARGASFRPQGQITWSNERETWKTHLTPPPQSAVGLSVLQNAGCANTVDPTMVSGPCLTGSITEDQGWEETNPLWAADV</sequence>
<dbReference type="VEuPathDB" id="FungiDB:SPPG_01924"/>
<dbReference type="STRING" id="645134.A0A0L0HPF1"/>
<dbReference type="PROSITE" id="PS50102">
    <property type="entry name" value="RRM"/>
    <property type="match status" value="3"/>
</dbReference>
<gene>
    <name evidence="4" type="ORF">SPPG_01924</name>
</gene>
<evidence type="ECO:0000313" key="5">
    <source>
        <dbReference type="Proteomes" id="UP000053201"/>
    </source>
</evidence>
<evidence type="ECO:0000256" key="1">
    <source>
        <dbReference type="PROSITE-ProRule" id="PRU00176"/>
    </source>
</evidence>
<dbReference type="InterPro" id="IPR050441">
    <property type="entry name" value="RBM"/>
</dbReference>
<dbReference type="InterPro" id="IPR012677">
    <property type="entry name" value="Nucleotide-bd_a/b_plait_sf"/>
</dbReference>
<feature type="domain" description="RRM" evidence="3">
    <location>
        <begin position="402"/>
        <end position="483"/>
    </location>
</feature>
<dbReference type="eggNOG" id="ENOG502QUGB">
    <property type="taxonomic scope" value="Eukaryota"/>
</dbReference>
<feature type="compositionally biased region" description="Polar residues" evidence="2">
    <location>
        <begin position="1"/>
        <end position="23"/>
    </location>
</feature>
<feature type="compositionally biased region" description="Polar residues" evidence="2">
    <location>
        <begin position="133"/>
        <end position="146"/>
    </location>
</feature>
<evidence type="ECO:0000256" key="2">
    <source>
        <dbReference type="SAM" id="MobiDB-lite"/>
    </source>
</evidence>
<dbReference type="GeneID" id="27685556"/>
<feature type="region of interest" description="Disordered" evidence="2">
    <location>
        <begin position="1"/>
        <end position="24"/>
    </location>
</feature>
<dbReference type="Proteomes" id="UP000053201">
    <property type="component" value="Unassembled WGS sequence"/>
</dbReference>
<dbReference type="InParanoid" id="A0A0L0HPF1"/>
<proteinExistence type="predicted"/>
<dbReference type="InterPro" id="IPR035979">
    <property type="entry name" value="RBD_domain_sf"/>
</dbReference>
<dbReference type="PANTHER" id="PTHR48034">
    <property type="entry name" value="TRANSFORMER-2 SEX-DETERMINING PROTEIN-RELATED"/>
    <property type="match status" value="1"/>
</dbReference>
<keyword evidence="5" id="KW-1185">Reference proteome</keyword>
<dbReference type="Pfam" id="PF00076">
    <property type="entry name" value="RRM_1"/>
    <property type="match status" value="3"/>
</dbReference>
<dbReference type="FunCoup" id="A0A0L0HPF1">
    <property type="interactions" value="269"/>
</dbReference>
<dbReference type="OrthoDB" id="410044at2759"/>
<organism evidence="4 5">
    <name type="scientific">Spizellomyces punctatus (strain DAOM BR117)</name>
    <dbReference type="NCBI Taxonomy" id="645134"/>
    <lineage>
        <taxon>Eukaryota</taxon>
        <taxon>Fungi</taxon>
        <taxon>Fungi incertae sedis</taxon>
        <taxon>Chytridiomycota</taxon>
        <taxon>Chytridiomycota incertae sedis</taxon>
        <taxon>Chytridiomycetes</taxon>
        <taxon>Spizellomycetales</taxon>
        <taxon>Spizellomycetaceae</taxon>
        <taxon>Spizellomyces</taxon>
    </lineage>
</organism>
<dbReference type="SUPFAM" id="SSF54928">
    <property type="entry name" value="RNA-binding domain, RBD"/>
    <property type="match status" value="2"/>
</dbReference>
<name>A0A0L0HPF1_SPIPD</name>
<dbReference type="CDD" id="cd12453">
    <property type="entry name" value="RRM1_RIM4_like"/>
    <property type="match status" value="1"/>
</dbReference>
<dbReference type="OMA" id="FEMYDEG"/>
<evidence type="ECO:0000313" key="4">
    <source>
        <dbReference type="EMBL" id="KND02845.1"/>
    </source>
</evidence>
<evidence type="ECO:0000259" key="3">
    <source>
        <dbReference type="PROSITE" id="PS50102"/>
    </source>
</evidence>
<feature type="domain" description="RRM" evidence="3">
    <location>
        <begin position="263"/>
        <end position="383"/>
    </location>
</feature>
<dbReference type="AlphaFoldDB" id="A0A0L0HPF1"/>
<dbReference type="InterPro" id="IPR034352">
    <property type="entry name" value="Rim4_RRM1"/>
</dbReference>
<dbReference type="EMBL" id="KQ257452">
    <property type="protein sequence ID" value="KND02845.1"/>
    <property type="molecule type" value="Genomic_DNA"/>
</dbReference>
<keyword evidence="1" id="KW-0694">RNA-binding</keyword>
<dbReference type="InterPro" id="IPR000504">
    <property type="entry name" value="RRM_dom"/>
</dbReference>
<feature type="domain" description="RRM" evidence="3">
    <location>
        <begin position="182"/>
        <end position="261"/>
    </location>
</feature>
<protein>
    <recommendedName>
        <fullName evidence="3">RRM domain-containing protein</fullName>
    </recommendedName>
</protein>
<accession>A0A0L0HPF1</accession>
<dbReference type="GO" id="GO:0003723">
    <property type="term" value="F:RNA binding"/>
    <property type="evidence" value="ECO:0007669"/>
    <property type="project" value="UniProtKB-UniRule"/>
</dbReference>
<reference evidence="4 5" key="1">
    <citation type="submission" date="2009-08" db="EMBL/GenBank/DDBJ databases">
        <title>The Genome Sequence of Spizellomyces punctatus strain DAOM BR117.</title>
        <authorList>
            <consortium name="The Broad Institute Genome Sequencing Platform"/>
            <person name="Russ C."/>
            <person name="Cuomo C."/>
            <person name="Shea T."/>
            <person name="Young S.K."/>
            <person name="Zeng Q."/>
            <person name="Koehrsen M."/>
            <person name="Haas B."/>
            <person name="Borodovsky M."/>
            <person name="Guigo R."/>
            <person name="Alvarado L."/>
            <person name="Berlin A."/>
            <person name="Bochicchio J."/>
            <person name="Borenstein D."/>
            <person name="Chapman S."/>
            <person name="Chen Z."/>
            <person name="Engels R."/>
            <person name="Freedman E."/>
            <person name="Gellesch M."/>
            <person name="Goldberg J."/>
            <person name="Griggs A."/>
            <person name="Gujja S."/>
            <person name="Heiman D."/>
            <person name="Hepburn T."/>
            <person name="Howarth C."/>
            <person name="Jen D."/>
            <person name="Larson L."/>
            <person name="Lewis B."/>
            <person name="Mehta T."/>
            <person name="Park D."/>
            <person name="Pearson M."/>
            <person name="Roberts A."/>
            <person name="Saif S."/>
            <person name="Shenoy N."/>
            <person name="Sisk P."/>
            <person name="Stolte C."/>
            <person name="Sykes S."/>
            <person name="Thomson T."/>
            <person name="Walk T."/>
            <person name="White J."/>
            <person name="Yandava C."/>
            <person name="Burger G."/>
            <person name="Gray M.W."/>
            <person name="Holland P.W.H."/>
            <person name="King N."/>
            <person name="Lang F.B.F."/>
            <person name="Roger A.J."/>
            <person name="Ruiz-Trillo I."/>
            <person name="Lander E."/>
            <person name="Nusbaum C."/>
        </authorList>
    </citation>
    <scope>NUCLEOTIDE SEQUENCE [LARGE SCALE GENOMIC DNA]</scope>
    <source>
        <strain evidence="4 5">DAOM BR117</strain>
    </source>
</reference>
<dbReference type="RefSeq" id="XP_016610884.1">
    <property type="nucleotide sequence ID" value="XM_016750234.1"/>
</dbReference>
<dbReference type="Gene3D" id="3.30.70.330">
    <property type="match status" value="3"/>
</dbReference>
<feature type="region of interest" description="Disordered" evidence="2">
    <location>
        <begin position="133"/>
        <end position="153"/>
    </location>
</feature>
<dbReference type="SMART" id="SM00360">
    <property type="entry name" value="RRM"/>
    <property type="match status" value="3"/>
</dbReference>